<proteinExistence type="predicted"/>
<sequence length="522" mass="59739">MNFKTKRCGKVLVFLLIVSLMFAHCTTLESVYAKTKSSSSKVVKKSKKTKKKAKKVKKTKKVKKSKKNKKNNKSNKKLKKKIKTIKNQKKKAKNNKIKKNKTSKKNKYKKLYKKKNKTNSLKKKNKKKTTTKSNKKTKRIKKQKNKKTNSKKLKTKNNKKIYKNKKHKLKTKKKTKLTKKSNTKNSTKIIKNTQATTSAANKVVGVKHQYDINLKNFKHAVQACVKVGDDLYITQAYKKTDDKKGISKKIGDGFKNDNVVVLSKYKLSGGAFVYESSMYLINAGHGQTLEYLGDGNFLIECGYYLDKATGNEWSTQIGRIKYQNGTIYYNWDIKRFTFLSYMGTRRKGDQIKRVSAALSSDGKKLLVWKRTTKDKQDCIIYSMDKVNALWNAANDNEVSCKSEAFAKMQNEDSGFLVCKDFDNIPSSVQGVDISDGENGVYSIYISSGDEEVGKKLKLYRYNSNKNLKSSCDIDYGSVWAKNSDRKVEIEGIRIDGDNLQFVLKDSKSKKHVIVYIEKKDLK</sequence>
<gene>
    <name evidence="3" type="ORF">SAMN02745111_01672</name>
</gene>
<dbReference type="AlphaFoldDB" id="A0A1T4VWP0"/>
<name>A0A1T4VWP0_9FIRM</name>
<feature type="region of interest" description="Disordered" evidence="1">
    <location>
        <begin position="37"/>
        <end position="159"/>
    </location>
</feature>
<dbReference type="STRING" id="39495.SAMN02745111_01672"/>
<evidence type="ECO:0000256" key="2">
    <source>
        <dbReference type="SAM" id="SignalP"/>
    </source>
</evidence>
<evidence type="ECO:0008006" key="5">
    <source>
        <dbReference type="Google" id="ProtNLM"/>
    </source>
</evidence>
<evidence type="ECO:0000313" key="4">
    <source>
        <dbReference type="Proteomes" id="UP000190814"/>
    </source>
</evidence>
<feature type="compositionally biased region" description="Basic residues" evidence="1">
    <location>
        <begin position="42"/>
        <end position="159"/>
    </location>
</feature>
<evidence type="ECO:0000313" key="3">
    <source>
        <dbReference type="EMBL" id="SKA68901.1"/>
    </source>
</evidence>
<accession>A0A1T4VWP0</accession>
<feature type="chain" id="PRO_5038817329" description="DUF5050 domain-containing protein" evidence="2">
    <location>
        <begin position="24"/>
        <end position="522"/>
    </location>
</feature>
<organism evidence="3 4">
    <name type="scientific">Eubacterium uniforme</name>
    <dbReference type="NCBI Taxonomy" id="39495"/>
    <lineage>
        <taxon>Bacteria</taxon>
        <taxon>Bacillati</taxon>
        <taxon>Bacillota</taxon>
        <taxon>Clostridia</taxon>
        <taxon>Eubacteriales</taxon>
        <taxon>Eubacteriaceae</taxon>
        <taxon>Eubacterium</taxon>
    </lineage>
</organism>
<dbReference type="EMBL" id="FUXZ01000010">
    <property type="protein sequence ID" value="SKA68901.1"/>
    <property type="molecule type" value="Genomic_DNA"/>
</dbReference>
<keyword evidence="2" id="KW-0732">Signal</keyword>
<protein>
    <recommendedName>
        <fullName evidence="5">DUF5050 domain-containing protein</fullName>
    </recommendedName>
</protein>
<dbReference type="Proteomes" id="UP000190814">
    <property type="component" value="Unassembled WGS sequence"/>
</dbReference>
<keyword evidence="4" id="KW-1185">Reference proteome</keyword>
<evidence type="ECO:0000256" key="1">
    <source>
        <dbReference type="SAM" id="MobiDB-lite"/>
    </source>
</evidence>
<reference evidence="3 4" key="1">
    <citation type="submission" date="2017-02" db="EMBL/GenBank/DDBJ databases">
        <authorList>
            <person name="Peterson S.W."/>
        </authorList>
    </citation>
    <scope>NUCLEOTIDE SEQUENCE [LARGE SCALE GENOMIC DNA]</scope>
    <source>
        <strain evidence="3 4">ATCC 35992</strain>
    </source>
</reference>
<feature type="signal peptide" evidence="2">
    <location>
        <begin position="1"/>
        <end position="23"/>
    </location>
</feature>